<evidence type="ECO:0000259" key="1">
    <source>
        <dbReference type="Pfam" id="PF09537"/>
    </source>
</evidence>
<dbReference type="Proteomes" id="UP001189619">
    <property type="component" value="Chromosome"/>
</dbReference>
<sequence length="151" mass="17727">MDEKQRQRVIRELNRFLRGRYMGIHQYEYLISHAKEPKVRELLQEFQQHAKLGAQKIAKRIQDLGGQAVDGVGVMGELREWMQTFREPPQNSRDILHDALLGENKYGIHFSHRMVAGDLDEESKRIVDTVLEEDQKRVDQLKKQLQLLPTP</sequence>
<dbReference type="EMBL" id="OY569118">
    <property type="protein sequence ID" value="CAJ1000763.1"/>
    <property type="molecule type" value="Genomic_DNA"/>
</dbReference>
<dbReference type="Gene3D" id="1.20.1260.10">
    <property type="match status" value="1"/>
</dbReference>
<accession>A0AA48RFH5</accession>
<dbReference type="CDD" id="cd00657">
    <property type="entry name" value="Ferritin_like"/>
    <property type="match status" value="1"/>
</dbReference>
<keyword evidence="3" id="KW-1185">Reference proteome</keyword>
<dbReference type="InterPro" id="IPR012347">
    <property type="entry name" value="Ferritin-like"/>
</dbReference>
<protein>
    <submittedName>
        <fullName evidence="2">Rubrerythrin family protein</fullName>
    </submittedName>
</protein>
<evidence type="ECO:0000313" key="3">
    <source>
        <dbReference type="Proteomes" id="UP001189619"/>
    </source>
</evidence>
<evidence type="ECO:0000313" key="2">
    <source>
        <dbReference type="EMBL" id="CAJ1000763.1"/>
    </source>
</evidence>
<gene>
    <name evidence="2" type="ORF">BSPP4475_00305</name>
</gene>
<proteinExistence type="predicted"/>
<dbReference type="AlphaFoldDB" id="A0AA48RFH5"/>
<dbReference type="Pfam" id="PF09537">
    <property type="entry name" value="DUF2383"/>
    <property type="match status" value="1"/>
</dbReference>
<dbReference type="InterPro" id="IPR019052">
    <property type="entry name" value="DUF2383"/>
</dbReference>
<dbReference type="SUPFAM" id="SSF47240">
    <property type="entry name" value="Ferritin-like"/>
    <property type="match status" value="1"/>
</dbReference>
<dbReference type="RefSeq" id="WP_304414860.1">
    <property type="nucleotide sequence ID" value="NZ_OY569118.1"/>
</dbReference>
<dbReference type="InterPro" id="IPR009078">
    <property type="entry name" value="Ferritin-like_SF"/>
</dbReference>
<reference evidence="2" key="1">
    <citation type="submission" date="2023-07" db="EMBL/GenBank/DDBJ databases">
        <authorList>
            <person name="Ivanov I."/>
            <person name="Teneva D."/>
            <person name="Stoikov I."/>
        </authorList>
    </citation>
    <scope>NUCLEOTIDE SEQUENCE</scope>
    <source>
        <strain evidence="2">4475</strain>
    </source>
</reference>
<feature type="domain" description="DUF2383" evidence="1">
    <location>
        <begin position="9"/>
        <end position="105"/>
    </location>
</feature>
<name>A0AA48RFH5_9BACL</name>
<dbReference type="KEGG" id="bayd:BSPP4475_00305"/>
<organism evidence="2 3">
    <name type="scientific">Brevibacillus aydinogluensis</name>
    <dbReference type="NCBI Taxonomy" id="927786"/>
    <lineage>
        <taxon>Bacteria</taxon>
        <taxon>Bacillati</taxon>
        <taxon>Bacillota</taxon>
        <taxon>Bacilli</taxon>
        <taxon>Bacillales</taxon>
        <taxon>Paenibacillaceae</taxon>
        <taxon>Brevibacillus</taxon>
    </lineage>
</organism>